<evidence type="ECO:0000313" key="1">
    <source>
        <dbReference type="EMBL" id="POP52626.1"/>
    </source>
</evidence>
<dbReference type="AlphaFoldDB" id="A0A2S4HF64"/>
<protein>
    <submittedName>
        <fullName evidence="1">Uncharacterized protein</fullName>
    </submittedName>
</protein>
<reference evidence="1" key="1">
    <citation type="submission" date="2018-01" db="EMBL/GenBank/DDBJ databases">
        <authorList>
            <person name="Yu X.-D."/>
        </authorList>
    </citation>
    <scope>NUCLEOTIDE SEQUENCE</scope>
    <source>
        <strain evidence="1">ZX-21</strain>
    </source>
</reference>
<organism evidence="1 2">
    <name type="scientific">Zhongshania marina</name>
    <dbReference type="NCBI Taxonomy" id="2304603"/>
    <lineage>
        <taxon>Bacteria</taxon>
        <taxon>Pseudomonadati</taxon>
        <taxon>Pseudomonadota</taxon>
        <taxon>Gammaproteobacteria</taxon>
        <taxon>Cellvibrionales</taxon>
        <taxon>Spongiibacteraceae</taxon>
        <taxon>Zhongshania</taxon>
    </lineage>
</organism>
<gene>
    <name evidence="1" type="ORF">C0068_11145</name>
</gene>
<proteinExistence type="predicted"/>
<dbReference type="Proteomes" id="UP000237222">
    <property type="component" value="Unassembled WGS sequence"/>
</dbReference>
<name>A0A2S4HF64_9GAMM</name>
<accession>A0A2S4HF64</accession>
<comment type="caution">
    <text evidence="1">The sequence shown here is derived from an EMBL/GenBank/DDBJ whole genome shotgun (WGS) entry which is preliminary data.</text>
</comment>
<sequence length="62" mass="7255">MSNYFREIQSEGKVQLRCQIKESKGFSVNFSNGCWLDLRSEDGHLSRTNSYGENWFCNADDR</sequence>
<evidence type="ECO:0000313" key="2">
    <source>
        <dbReference type="Proteomes" id="UP000237222"/>
    </source>
</evidence>
<dbReference type="EMBL" id="PQGG01000027">
    <property type="protein sequence ID" value="POP52626.1"/>
    <property type="molecule type" value="Genomic_DNA"/>
</dbReference>